<name>D8M3L0_BLAHO</name>
<comment type="similarity">
    <text evidence="1">Belongs to the NARF family.</text>
</comment>
<dbReference type="InParanoid" id="D8M3L0"/>
<dbReference type="OMA" id="GYLHHVL"/>
<evidence type="ECO:0000256" key="1">
    <source>
        <dbReference type="ARBA" id="ARBA00006596"/>
    </source>
</evidence>
<sequence length="543" mass="60463">MSYFSGTVLLGELDDFIAPAQACSTGVFGDATSTSGGKMQLVMEDDLGDDYGSATSSVIQTNVAKVASVSLADCLACTGCVTSAETVLIQQQSLQTFLDELKAKAHKLYVAIVSRPSCVSLANKLGIPIDEAFERIRSVLYSHGVSVVVRQDLGEVIAMLESITEFDHRRRSTSSPSSISQDPSYAIDSTRSVYPKEGQLFSSLDIEHLSSTNDHYTLLSNPSYFQNESSHPSITANHPFITSNCPGWVCYAEKKTHALVPFLSTTKSAQQIMGSLLRKMLPTLTNEPIQSQDIYIASVVSCYDRKLEASRRDFMDPAGIHEIDCVLATQEIAELLEKPAPSAPSAPVRVWWDEKRWEAMESGCRTAFDDVLMSSGGVLQSLLKFELLSRPAARLVFALFVENSMKRTRTVRNSDFVESSVCVGEEIVFRGAFIYGFRNIQNLAMKIKRGKCVYDAVEVMACPSGCLNGGGQIRPEKRENMMKIAEELGVGAVTKWKRRIGMFERDLRSRLNDYWRVESKCMMYWVLREDRRKHMRCFTLDSM</sequence>
<dbReference type="InterPro" id="IPR050340">
    <property type="entry name" value="Cytosolic_Fe-S_CAF"/>
</dbReference>
<evidence type="ECO:0000313" key="3">
    <source>
        <dbReference type="EMBL" id="CBK22483.2"/>
    </source>
</evidence>
<dbReference type="OrthoDB" id="10253113at2759"/>
<dbReference type="GeneID" id="24919757"/>
<reference evidence="3" key="1">
    <citation type="submission" date="2010-02" db="EMBL/GenBank/DDBJ databases">
        <title>Sequencing and annotation of the Blastocystis hominis genome.</title>
        <authorList>
            <person name="Wincker P."/>
        </authorList>
    </citation>
    <scope>NUCLEOTIDE SEQUENCE</scope>
    <source>
        <strain evidence="3">Singapore isolate B</strain>
    </source>
</reference>
<organism evidence="3">
    <name type="scientific">Blastocystis hominis</name>
    <dbReference type="NCBI Taxonomy" id="12968"/>
    <lineage>
        <taxon>Eukaryota</taxon>
        <taxon>Sar</taxon>
        <taxon>Stramenopiles</taxon>
        <taxon>Bigyra</taxon>
        <taxon>Opalozoa</taxon>
        <taxon>Opalinata</taxon>
        <taxon>Blastocystidae</taxon>
        <taxon>Blastocystis</taxon>
    </lineage>
</organism>
<protein>
    <recommendedName>
        <fullName evidence="2">Iron hydrogenase large subunit C-terminal domain-containing protein</fullName>
    </recommendedName>
</protein>
<gene>
    <name evidence="3" type="ORF">GSBLH_T00002602001</name>
</gene>
<dbReference type="Pfam" id="PF02906">
    <property type="entry name" value="Fe_hyd_lg_C"/>
    <property type="match status" value="1"/>
</dbReference>
<dbReference type="InterPro" id="IPR009016">
    <property type="entry name" value="Fe_hydrogenase"/>
</dbReference>
<keyword evidence="4" id="KW-1185">Reference proteome</keyword>
<accession>D8M3L0</accession>
<dbReference type="Gene3D" id="3.40.950.10">
    <property type="entry name" value="Fe-only Hydrogenase (Larger Subunit), Chain L, domain 3"/>
    <property type="match status" value="1"/>
</dbReference>
<dbReference type="AlphaFoldDB" id="D8M3L0"/>
<proteinExistence type="inferred from homology"/>
<dbReference type="PANTHER" id="PTHR11615">
    <property type="entry name" value="NITRATE, FORMATE, IRON DEHYDROGENASE"/>
    <property type="match status" value="1"/>
</dbReference>
<feature type="domain" description="Iron hydrogenase large subunit C-terminal" evidence="2">
    <location>
        <begin position="235"/>
        <end position="470"/>
    </location>
</feature>
<dbReference type="InterPro" id="IPR004108">
    <property type="entry name" value="Fe_hydrogenase_lsu_C"/>
</dbReference>
<dbReference type="RefSeq" id="XP_012896531.1">
    <property type="nucleotide sequence ID" value="XM_013041077.1"/>
</dbReference>
<dbReference type="EMBL" id="FN668650">
    <property type="protein sequence ID" value="CBK22483.2"/>
    <property type="molecule type" value="Genomic_DNA"/>
</dbReference>
<dbReference type="Proteomes" id="UP000008312">
    <property type="component" value="Unassembled WGS sequence"/>
</dbReference>
<dbReference type="SUPFAM" id="SSF53920">
    <property type="entry name" value="Fe-only hydrogenase"/>
    <property type="match status" value="1"/>
</dbReference>
<evidence type="ECO:0000259" key="2">
    <source>
        <dbReference type="Pfam" id="PF02906"/>
    </source>
</evidence>
<evidence type="ECO:0000313" key="4">
    <source>
        <dbReference type="Proteomes" id="UP000008312"/>
    </source>
</evidence>